<evidence type="ECO:0000313" key="1">
    <source>
        <dbReference type="EMBL" id="VVC30065.1"/>
    </source>
</evidence>
<dbReference type="EMBL" id="CABPRJ010000504">
    <property type="protein sequence ID" value="VVC30065.1"/>
    <property type="molecule type" value="Genomic_DNA"/>
</dbReference>
<keyword evidence="2" id="KW-1185">Reference proteome</keyword>
<sequence length="60" mass="6931">MEYYSSIVSPKQINLENIPSVHTLDDMTVSNDANLDKIESCKMFKKFPQVEPVQRTIKKT</sequence>
<evidence type="ECO:0000313" key="2">
    <source>
        <dbReference type="Proteomes" id="UP000325440"/>
    </source>
</evidence>
<name>A0A5E4MCS8_9HEMI</name>
<gene>
    <name evidence="1" type="ORF">CINCED_3A022331</name>
</gene>
<organism evidence="1 2">
    <name type="scientific">Cinara cedri</name>
    <dbReference type="NCBI Taxonomy" id="506608"/>
    <lineage>
        <taxon>Eukaryota</taxon>
        <taxon>Metazoa</taxon>
        <taxon>Ecdysozoa</taxon>
        <taxon>Arthropoda</taxon>
        <taxon>Hexapoda</taxon>
        <taxon>Insecta</taxon>
        <taxon>Pterygota</taxon>
        <taxon>Neoptera</taxon>
        <taxon>Paraneoptera</taxon>
        <taxon>Hemiptera</taxon>
        <taxon>Sternorrhyncha</taxon>
        <taxon>Aphidomorpha</taxon>
        <taxon>Aphidoidea</taxon>
        <taxon>Aphididae</taxon>
        <taxon>Lachninae</taxon>
        <taxon>Cinara</taxon>
    </lineage>
</organism>
<reference evidence="1 2" key="1">
    <citation type="submission" date="2019-08" db="EMBL/GenBank/DDBJ databases">
        <authorList>
            <person name="Alioto T."/>
            <person name="Alioto T."/>
            <person name="Gomez Garrido J."/>
        </authorList>
    </citation>
    <scope>NUCLEOTIDE SEQUENCE [LARGE SCALE GENOMIC DNA]</scope>
</reference>
<protein>
    <submittedName>
        <fullName evidence="1">Uncharacterized protein</fullName>
    </submittedName>
</protein>
<proteinExistence type="predicted"/>
<accession>A0A5E4MCS8</accession>
<dbReference type="Proteomes" id="UP000325440">
    <property type="component" value="Unassembled WGS sequence"/>
</dbReference>
<dbReference type="AlphaFoldDB" id="A0A5E4MCS8"/>